<dbReference type="GO" id="GO:0000160">
    <property type="term" value="P:phosphorelay signal transduction system"/>
    <property type="evidence" value="ECO:0007669"/>
    <property type="project" value="InterPro"/>
</dbReference>
<keyword evidence="1" id="KW-0597">Phosphoprotein</keyword>
<feature type="domain" description="HD-GYP" evidence="4">
    <location>
        <begin position="173"/>
        <end position="370"/>
    </location>
</feature>
<dbReference type="SUPFAM" id="SSF109604">
    <property type="entry name" value="HD-domain/PDEase-like"/>
    <property type="match status" value="1"/>
</dbReference>
<dbReference type="PROSITE" id="PS50110">
    <property type="entry name" value="RESPONSE_REGULATORY"/>
    <property type="match status" value="1"/>
</dbReference>
<evidence type="ECO:0000313" key="6">
    <source>
        <dbReference type="Proteomes" id="UP000483432"/>
    </source>
</evidence>
<dbReference type="Gene3D" id="1.10.3210.10">
    <property type="entry name" value="Hypothetical protein af1432"/>
    <property type="match status" value="1"/>
</dbReference>
<dbReference type="Proteomes" id="UP000483432">
    <property type="component" value="Unassembled WGS sequence"/>
</dbReference>
<dbReference type="SMART" id="SM00448">
    <property type="entry name" value="REC"/>
    <property type="match status" value="1"/>
</dbReference>
<name>A0A7C9P8G9_9PROT</name>
<dbReference type="EMBL" id="JAAFGW010000098">
    <property type="protein sequence ID" value="NDP48268.1"/>
    <property type="molecule type" value="Genomic_DNA"/>
</dbReference>
<dbReference type="Pfam" id="PF00072">
    <property type="entry name" value="Response_reg"/>
    <property type="match status" value="1"/>
</dbReference>
<accession>A0A7C9P8G9</accession>
<reference evidence="5 6" key="1">
    <citation type="submission" date="2019-09" db="EMBL/GenBank/DDBJ databases">
        <title>H2 Metabolism Revealed by Metagenomic Analysis in Subglacial Sediment of East Antarctica.</title>
        <authorList>
            <person name="Yang Z."/>
            <person name="Zhang Y."/>
            <person name="Lv Y."/>
            <person name="Yan W."/>
            <person name="Xiao X."/>
            <person name="Sun B."/>
            <person name="Ma H."/>
        </authorList>
    </citation>
    <scope>NUCLEOTIDE SEQUENCE [LARGE SCALE GENOMIC DNA]</scope>
    <source>
        <strain evidence="5">Bin2_2</strain>
    </source>
</reference>
<evidence type="ECO:0000259" key="3">
    <source>
        <dbReference type="PROSITE" id="PS50110"/>
    </source>
</evidence>
<sequence>MTTRPLRVVPTAPHASHPREARPHSRARVVIVDDRSTARSLLEGLARTLEPGISVESYADPFEALAQMQLSAPDLIISDYRMPGMDGIEFTRRIRAERLLADVPIIIVTVVEDRQIRYQALENGATDFLTRPIDPQECRARCMNLLALRRSQKAVSDRAQWLEDQVQLATTEVRSRERETLMKLAKAGEYRDEDTGNHIIRMSKYARLIAEELNLSAMECDEIEAASPMHDIGKIGIPDQILLKPGRHTPDEQEIMRRHPLIGHGILADSPSRFLQMGAVIALGHHEKFDGSGYPQGLVGEDIPLPARIAAVADVFDALASKRPYKKAWSFQESLDFIRGESGKHFDPACVRAFERRIDAVAAIMHELGDPEA</sequence>
<dbReference type="PROSITE" id="PS51832">
    <property type="entry name" value="HD_GYP"/>
    <property type="match status" value="1"/>
</dbReference>
<dbReference type="SUPFAM" id="SSF52172">
    <property type="entry name" value="CheY-like"/>
    <property type="match status" value="1"/>
</dbReference>
<dbReference type="InterPro" id="IPR052020">
    <property type="entry name" value="Cyclic_di-GMP/3'3'-cGAMP_PDE"/>
</dbReference>
<dbReference type="InterPro" id="IPR003607">
    <property type="entry name" value="HD/PDEase_dom"/>
</dbReference>
<feature type="modified residue" description="4-aspartylphosphate" evidence="1">
    <location>
        <position position="79"/>
    </location>
</feature>
<evidence type="ECO:0000259" key="4">
    <source>
        <dbReference type="PROSITE" id="PS51832"/>
    </source>
</evidence>
<evidence type="ECO:0000256" key="1">
    <source>
        <dbReference type="PROSITE-ProRule" id="PRU00169"/>
    </source>
</evidence>
<dbReference type="GO" id="GO:0008081">
    <property type="term" value="F:phosphoric diester hydrolase activity"/>
    <property type="evidence" value="ECO:0007669"/>
    <property type="project" value="UniProtKB-ARBA"/>
</dbReference>
<feature type="domain" description="Response regulatory" evidence="3">
    <location>
        <begin position="28"/>
        <end position="146"/>
    </location>
</feature>
<protein>
    <submittedName>
        <fullName evidence="5">Response regulator</fullName>
    </submittedName>
</protein>
<dbReference type="Gene3D" id="3.40.50.2300">
    <property type="match status" value="1"/>
</dbReference>
<gene>
    <name evidence="5" type="ORF">GZ085_07725</name>
</gene>
<evidence type="ECO:0000313" key="5">
    <source>
        <dbReference type="EMBL" id="NDP48268.1"/>
    </source>
</evidence>
<feature type="region of interest" description="Disordered" evidence="2">
    <location>
        <begin position="1"/>
        <end position="25"/>
    </location>
</feature>
<organism evidence="5 6">
    <name type="scientific">Sulfuriferula multivorans</name>
    <dbReference type="NCBI Taxonomy" id="1559896"/>
    <lineage>
        <taxon>Bacteria</taxon>
        <taxon>Pseudomonadati</taxon>
        <taxon>Pseudomonadota</taxon>
        <taxon>Betaproteobacteria</taxon>
        <taxon>Nitrosomonadales</taxon>
        <taxon>Sulfuricellaceae</taxon>
        <taxon>Sulfuriferula</taxon>
    </lineage>
</organism>
<dbReference type="InterPro" id="IPR011006">
    <property type="entry name" value="CheY-like_superfamily"/>
</dbReference>
<dbReference type="AlphaFoldDB" id="A0A7C9P8G9"/>
<comment type="caution">
    <text evidence="5">The sequence shown here is derived from an EMBL/GenBank/DDBJ whole genome shotgun (WGS) entry which is preliminary data.</text>
</comment>
<dbReference type="CDD" id="cd00077">
    <property type="entry name" value="HDc"/>
    <property type="match status" value="1"/>
</dbReference>
<proteinExistence type="predicted"/>
<dbReference type="InterPro" id="IPR001789">
    <property type="entry name" value="Sig_transdc_resp-reg_receiver"/>
</dbReference>
<dbReference type="InterPro" id="IPR037522">
    <property type="entry name" value="HD_GYP_dom"/>
</dbReference>
<dbReference type="PANTHER" id="PTHR45228:SF1">
    <property type="entry name" value="CYCLIC DI-GMP PHOSPHODIESTERASE TM_0186"/>
    <property type="match status" value="1"/>
</dbReference>
<evidence type="ECO:0000256" key="2">
    <source>
        <dbReference type="SAM" id="MobiDB-lite"/>
    </source>
</evidence>
<dbReference type="PANTHER" id="PTHR45228">
    <property type="entry name" value="CYCLIC DI-GMP PHOSPHODIESTERASE TM_0186-RELATED"/>
    <property type="match status" value="1"/>
</dbReference>
<dbReference type="CDD" id="cd17551">
    <property type="entry name" value="REC_RpfG-like"/>
    <property type="match status" value="1"/>
</dbReference>
<dbReference type="SMART" id="SM00471">
    <property type="entry name" value="HDc"/>
    <property type="match status" value="1"/>
</dbReference>
<dbReference type="Pfam" id="PF13487">
    <property type="entry name" value="HD_5"/>
    <property type="match status" value="1"/>
</dbReference>